<evidence type="ECO:0000313" key="2">
    <source>
        <dbReference type="Proteomes" id="UP000790377"/>
    </source>
</evidence>
<sequence length="568" mass="63778">MASSRPTSLDDWASRYSERALPDQWPAQLWDSAWRDQIHVFSWEDVVRDNDQPMPASKFPAPVSEPELPVPSRICVMKGGAGELEGFQTKDVYVRDDYINIARRMALETDSSGPTSSMDSVGGVNSSSSCLPRERVENLERLPSNPFLQHTNMIKPYIIQVCGSPESGKSLFLHVLLRLRLNARLPTLLQFSHHTCYLFSSLGAHIIGPSVLAYVPDSARDLYALIPDAWCLVDSNTDTPIPSPFTRCSRLTIVQAAPPRGDRLDWGWKYTGSLKEFYMRPFSVTEAIVAYLPSERQLQRWYERYAPSARLAYQWAARTGEYEVSLDRRLRSVQSESLPDLRNLRATFLGYLPTTGTNADSDSLSRELFVVYPTANAADYVCDIPTPHLIRKAIRAAIRAVNAEHAQFRAALRIGLDAIVQGRIRSWRVSASWSHRPPSSAGPHALVPVEYDTHTFASAADLENGRFYIPRKLLDSDSDQARIRELDLDSFIYQDGTAYLFQYAVDRGKHHVRTGGLGFLRGLGVARIVYVGVVLAGQRPTFVIEKATAELYDGVIIDRYLLEFETSG</sequence>
<evidence type="ECO:0000313" key="1">
    <source>
        <dbReference type="EMBL" id="KAH7915096.1"/>
    </source>
</evidence>
<keyword evidence="2" id="KW-1185">Reference proteome</keyword>
<accession>A0ACB8ANH8</accession>
<reference evidence="1" key="1">
    <citation type="journal article" date="2021" name="New Phytol.">
        <title>Evolutionary innovations through gain and loss of genes in the ectomycorrhizal Boletales.</title>
        <authorList>
            <person name="Wu G."/>
            <person name="Miyauchi S."/>
            <person name="Morin E."/>
            <person name="Kuo A."/>
            <person name="Drula E."/>
            <person name="Varga T."/>
            <person name="Kohler A."/>
            <person name="Feng B."/>
            <person name="Cao Y."/>
            <person name="Lipzen A."/>
            <person name="Daum C."/>
            <person name="Hundley H."/>
            <person name="Pangilinan J."/>
            <person name="Johnson J."/>
            <person name="Barry K."/>
            <person name="LaButti K."/>
            <person name="Ng V."/>
            <person name="Ahrendt S."/>
            <person name="Min B."/>
            <person name="Choi I.G."/>
            <person name="Park H."/>
            <person name="Plett J.M."/>
            <person name="Magnuson J."/>
            <person name="Spatafora J.W."/>
            <person name="Nagy L.G."/>
            <person name="Henrissat B."/>
            <person name="Grigoriev I.V."/>
            <person name="Yang Z.L."/>
            <person name="Xu J."/>
            <person name="Martin F.M."/>
        </authorList>
    </citation>
    <scope>NUCLEOTIDE SEQUENCE</scope>
    <source>
        <strain evidence="1">ATCC 28755</strain>
    </source>
</reference>
<name>A0ACB8ANH8_9AGAM</name>
<dbReference type="EMBL" id="MU267604">
    <property type="protein sequence ID" value="KAH7915096.1"/>
    <property type="molecule type" value="Genomic_DNA"/>
</dbReference>
<proteinExistence type="predicted"/>
<comment type="caution">
    <text evidence="1">The sequence shown here is derived from an EMBL/GenBank/DDBJ whole genome shotgun (WGS) entry which is preliminary data.</text>
</comment>
<gene>
    <name evidence="1" type="ORF">BJ138DRAFT_1196494</name>
</gene>
<protein>
    <submittedName>
        <fullName evidence="1">Uncharacterized protein</fullName>
    </submittedName>
</protein>
<organism evidence="1 2">
    <name type="scientific">Hygrophoropsis aurantiaca</name>
    <dbReference type="NCBI Taxonomy" id="72124"/>
    <lineage>
        <taxon>Eukaryota</taxon>
        <taxon>Fungi</taxon>
        <taxon>Dikarya</taxon>
        <taxon>Basidiomycota</taxon>
        <taxon>Agaricomycotina</taxon>
        <taxon>Agaricomycetes</taxon>
        <taxon>Agaricomycetidae</taxon>
        <taxon>Boletales</taxon>
        <taxon>Coniophorineae</taxon>
        <taxon>Hygrophoropsidaceae</taxon>
        <taxon>Hygrophoropsis</taxon>
    </lineage>
</organism>
<dbReference type="Proteomes" id="UP000790377">
    <property type="component" value="Unassembled WGS sequence"/>
</dbReference>